<dbReference type="AlphaFoldDB" id="A0A4U0PMJ6"/>
<accession>A0A4U0PMJ6</accession>
<name>A0A4U0PMJ6_9NEIS</name>
<dbReference type="GO" id="GO:0003824">
    <property type="term" value="F:catalytic activity"/>
    <property type="evidence" value="ECO:0007669"/>
    <property type="project" value="InterPro"/>
</dbReference>
<dbReference type="InterPro" id="IPR026026">
    <property type="entry name" value="HIT_Hint"/>
</dbReference>
<evidence type="ECO:0000313" key="4">
    <source>
        <dbReference type="Proteomes" id="UP000310016"/>
    </source>
</evidence>
<dbReference type="Pfam" id="PF01230">
    <property type="entry name" value="HIT"/>
    <property type="match status" value="1"/>
</dbReference>
<dbReference type="PANTHER" id="PTHR42997:SF1">
    <property type="entry name" value="AP-4-A PHOSPHORYLASE"/>
    <property type="match status" value="1"/>
</dbReference>
<dbReference type="OrthoDB" id="9799145at2"/>
<evidence type="ECO:0000256" key="1">
    <source>
        <dbReference type="PROSITE-ProRule" id="PRU00464"/>
    </source>
</evidence>
<dbReference type="Gene3D" id="3.30.428.10">
    <property type="entry name" value="HIT-like"/>
    <property type="match status" value="1"/>
</dbReference>
<dbReference type="InterPro" id="IPR036265">
    <property type="entry name" value="HIT-like_sf"/>
</dbReference>
<sequence length="138" mass="15859">MQSVCELCTSMGGERVWQDELCRVVLVDDAAYPGFTRVILNRHVAELSDLDRTERQRLMDVVTAVEHVVRDVLHPDKINLASLGNMVPHLHWHVIPRWQGDRHFPSPVWAEPRRPSAVPPVSEEMLAMLRQRLSLLEP</sequence>
<comment type="caution">
    <text evidence="3">The sequence shown here is derived from an EMBL/GenBank/DDBJ whole genome shotgun (WGS) entry which is preliminary data.</text>
</comment>
<dbReference type="InterPro" id="IPR052908">
    <property type="entry name" value="AP-4-A_phosphorylase"/>
</dbReference>
<evidence type="ECO:0000313" key="3">
    <source>
        <dbReference type="EMBL" id="TJZ69386.1"/>
    </source>
</evidence>
<organism evidence="3 4">
    <name type="scientific">Chitiniphilus eburneus</name>
    <dbReference type="NCBI Taxonomy" id="2571148"/>
    <lineage>
        <taxon>Bacteria</taxon>
        <taxon>Pseudomonadati</taxon>
        <taxon>Pseudomonadota</taxon>
        <taxon>Betaproteobacteria</taxon>
        <taxon>Neisseriales</taxon>
        <taxon>Chitinibacteraceae</taxon>
        <taxon>Chitiniphilus</taxon>
    </lineage>
</organism>
<feature type="short sequence motif" description="Histidine triad motif" evidence="1">
    <location>
        <begin position="89"/>
        <end position="93"/>
    </location>
</feature>
<proteinExistence type="predicted"/>
<dbReference type="PANTHER" id="PTHR42997">
    <property type="entry name" value="HIT FAMILY HYDROLASE"/>
    <property type="match status" value="1"/>
</dbReference>
<feature type="domain" description="HIT" evidence="2">
    <location>
        <begin position="3"/>
        <end position="104"/>
    </location>
</feature>
<reference evidence="3 4" key="1">
    <citation type="submission" date="2019-04" db="EMBL/GenBank/DDBJ databases">
        <title>Chitiniphilus eburnea sp. nov., a novel chitinolytic bacterium isolated from aquaculture sludge.</title>
        <authorList>
            <person name="Sheng M."/>
        </authorList>
    </citation>
    <scope>NUCLEOTIDE SEQUENCE [LARGE SCALE GENOMIC DNA]</scope>
    <source>
        <strain evidence="3 4">HX-2-15</strain>
    </source>
</reference>
<gene>
    <name evidence="3" type="ORF">FAZ21_15090</name>
</gene>
<dbReference type="PIRSF" id="PIRSF000714">
    <property type="entry name" value="HIT"/>
    <property type="match status" value="1"/>
</dbReference>
<dbReference type="EMBL" id="SUMF01000021">
    <property type="protein sequence ID" value="TJZ69386.1"/>
    <property type="molecule type" value="Genomic_DNA"/>
</dbReference>
<dbReference type="SUPFAM" id="SSF54197">
    <property type="entry name" value="HIT-like"/>
    <property type="match status" value="1"/>
</dbReference>
<evidence type="ECO:0000259" key="2">
    <source>
        <dbReference type="PROSITE" id="PS51084"/>
    </source>
</evidence>
<dbReference type="PROSITE" id="PS51084">
    <property type="entry name" value="HIT_2"/>
    <property type="match status" value="1"/>
</dbReference>
<dbReference type="RefSeq" id="WP_136774275.1">
    <property type="nucleotide sequence ID" value="NZ_CP156074.1"/>
</dbReference>
<keyword evidence="4" id="KW-1185">Reference proteome</keyword>
<dbReference type="Proteomes" id="UP000310016">
    <property type="component" value="Unassembled WGS sequence"/>
</dbReference>
<protein>
    <submittedName>
        <fullName evidence="3">HIT family protein</fullName>
    </submittedName>
</protein>
<dbReference type="InterPro" id="IPR011146">
    <property type="entry name" value="HIT-like"/>
</dbReference>